<accession>A0A3B0WH03</accession>
<dbReference type="Pfam" id="PF16137">
    <property type="entry name" value="DUF4845"/>
    <property type="match status" value="1"/>
</dbReference>
<evidence type="ECO:0000313" key="2">
    <source>
        <dbReference type="EMBL" id="VAW50582.1"/>
    </source>
</evidence>
<dbReference type="AlphaFoldDB" id="A0A3B0WH03"/>
<proteinExistence type="predicted"/>
<sequence>MKKRLINTRSNQRGLTLISWMVVIVFALSQVIIAMNVLPVYMTDSTVKTVLEGMTTDVSASNMTTKELKSSVLKRLNISSVYSIKPEHVKVKKGRNESTIIVDYEPRGAIIGNLEYIVHFQHEVKVKSR</sequence>
<dbReference type="EMBL" id="UOFE01000005">
    <property type="protein sequence ID" value="VAW50582.1"/>
    <property type="molecule type" value="Genomic_DNA"/>
</dbReference>
<keyword evidence="1" id="KW-1133">Transmembrane helix</keyword>
<keyword evidence="1" id="KW-0812">Transmembrane</keyword>
<dbReference type="InterPro" id="IPR032314">
    <property type="entry name" value="DUF4845"/>
</dbReference>
<gene>
    <name evidence="2" type="ORF">MNBD_GAMMA05-197</name>
</gene>
<evidence type="ECO:0000256" key="1">
    <source>
        <dbReference type="SAM" id="Phobius"/>
    </source>
</evidence>
<protein>
    <recommendedName>
        <fullName evidence="3">DUF4845 domain-containing protein</fullName>
    </recommendedName>
</protein>
<reference evidence="2" key="1">
    <citation type="submission" date="2018-06" db="EMBL/GenBank/DDBJ databases">
        <authorList>
            <person name="Zhirakovskaya E."/>
        </authorList>
    </citation>
    <scope>NUCLEOTIDE SEQUENCE</scope>
</reference>
<feature type="transmembrane region" description="Helical" evidence="1">
    <location>
        <begin position="20"/>
        <end position="42"/>
    </location>
</feature>
<name>A0A3B0WH03_9ZZZZ</name>
<keyword evidence="1" id="KW-0472">Membrane</keyword>
<evidence type="ECO:0008006" key="3">
    <source>
        <dbReference type="Google" id="ProtNLM"/>
    </source>
</evidence>
<organism evidence="2">
    <name type="scientific">hydrothermal vent metagenome</name>
    <dbReference type="NCBI Taxonomy" id="652676"/>
    <lineage>
        <taxon>unclassified sequences</taxon>
        <taxon>metagenomes</taxon>
        <taxon>ecological metagenomes</taxon>
    </lineage>
</organism>